<dbReference type="PROSITE" id="PS50109">
    <property type="entry name" value="HIS_KIN"/>
    <property type="match status" value="1"/>
</dbReference>
<dbReference type="Gene3D" id="3.30.565.10">
    <property type="entry name" value="Histidine kinase-like ATPase, C-terminal domain"/>
    <property type="match status" value="1"/>
</dbReference>
<dbReference type="PANTHER" id="PTHR42878">
    <property type="entry name" value="TWO-COMPONENT HISTIDINE KINASE"/>
    <property type="match status" value="1"/>
</dbReference>
<dbReference type="SUPFAM" id="SSF47384">
    <property type="entry name" value="Homodimeric domain of signal transducing histidine kinase"/>
    <property type="match status" value="1"/>
</dbReference>
<dbReference type="PANTHER" id="PTHR42878:SF15">
    <property type="entry name" value="BACTERIOPHYTOCHROME"/>
    <property type="match status" value="1"/>
</dbReference>
<keyword evidence="4" id="KW-0808">Transferase</keyword>
<dbReference type="OrthoDB" id="53662at2"/>
<dbReference type="GO" id="GO:0000155">
    <property type="term" value="F:phosphorelay sensor kinase activity"/>
    <property type="evidence" value="ECO:0007669"/>
    <property type="project" value="InterPro"/>
</dbReference>
<reference evidence="9" key="1">
    <citation type="submission" date="2012-03" db="EMBL/GenBank/DDBJ databases">
        <title>Complete sequence of chromosome of Deinococcus peraridilitoris DSM 19664.</title>
        <authorList>
            <person name="Lucas S."/>
            <person name="Copeland A."/>
            <person name="Lapidus A."/>
            <person name="Glavina del Rio T."/>
            <person name="Dalin E."/>
            <person name="Tice H."/>
            <person name="Bruce D."/>
            <person name="Goodwin L."/>
            <person name="Pitluck S."/>
            <person name="Peters L."/>
            <person name="Mikhailova N."/>
            <person name="Lu M."/>
            <person name="Kyrpides N."/>
            <person name="Mavromatis K."/>
            <person name="Ivanova N."/>
            <person name="Brettin T."/>
            <person name="Detter J.C."/>
            <person name="Han C."/>
            <person name="Larimer F."/>
            <person name="Land M."/>
            <person name="Hauser L."/>
            <person name="Markowitz V."/>
            <person name="Cheng J.-F."/>
            <person name="Hugenholtz P."/>
            <person name="Woyke T."/>
            <person name="Wu D."/>
            <person name="Pukall R."/>
            <person name="Steenblock K."/>
            <person name="Brambilla E."/>
            <person name="Klenk H.-P."/>
            <person name="Eisen J.A."/>
        </authorList>
    </citation>
    <scope>NUCLEOTIDE SEQUENCE [LARGE SCALE GENOMIC DNA]</scope>
    <source>
        <strain evidence="9">DSM 19664 / LMG 22246 / CIP 109416 / KR-200</strain>
    </source>
</reference>
<dbReference type="InterPro" id="IPR003661">
    <property type="entry name" value="HisK_dim/P_dom"/>
</dbReference>
<evidence type="ECO:0000256" key="5">
    <source>
        <dbReference type="ARBA" id="ARBA00022777"/>
    </source>
</evidence>
<gene>
    <name evidence="8" type="ordered locus">Deipe_3764</name>
</gene>
<organism evidence="8 9">
    <name type="scientific">Deinococcus peraridilitoris (strain DSM 19664 / LMG 22246 / CIP 109416 / KR-200)</name>
    <dbReference type="NCBI Taxonomy" id="937777"/>
    <lineage>
        <taxon>Bacteria</taxon>
        <taxon>Thermotogati</taxon>
        <taxon>Deinococcota</taxon>
        <taxon>Deinococci</taxon>
        <taxon>Deinococcales</taxon>
        <taxon>Deinococcaceae</taxon>
        <taxon>Deinococcus</taxon>
    </lineage>
</organism>
<evidence type="ECO:0000259" key="7">
    <source>
        <dbReference type="PROSITE" id="PS50109"/>
    </source>
</evidence>
<dbReference type="SMART" id="SM00387">
    <property type="entry name" value="HATPase_c"/>
    <property type="match status" value="1"/>
</dbReference>
<dbReference type="InterPro" id="IPR005467">
    <property type="entry name" value="His_kinase_dom"/>
</dbReference>
<dbReference type="Pfam" id="PF13185">
    <property type="entry name" value="GAF_2"/>
    <property type="match status" value="1"/>
</dbReference>
<dbReference type="CDD" id="cd16921">
    <property type="entry name" value="HATPase_FilI-like"/>
    <property type="match status" value="1"/>
</dbReference>
<accession>L0A6X3</accession>
<feature type="domain" description="Histidine kinase" evidence="7">
    <location>
        <begin position="564"/>
        <end position="778"/>
    </location>
</feature>
<evidence type="ECO:0000313" key="8">
    <source>
        <dbReference type="EMBL" id="AFZ69189.1"/>
    </source>
</evidence>
<dbReference type="InterPro" id="IPR036890">
    <property type="entry name" value="HATPase_C_sf"/>
</dbReference>
<comment type="catalytic activity">
    <reaction evidence="1">
        <text>ATP + protein L-histidine = ADP + protein N-phospho-L-histidine.</text>
        <dbReference type="EC" id="2.7.13.3"/>
    </reaction>
</comment>
<dbReference type="InterPro" id="IPR003594">
    <property type="entry name" value="HATPase_dom"/>
</dbReference>
<dbReference type="InterPro" id="IPR003018">
    <property type="entry name" value="GAF"/>
</dbReference>
<proteinExistence type="predicted"/>
<dbReference type="PATRIC" id="fig|937777.3.peg.3775"/>
<dbReference type="InterPro" id="IPR036097">
    <property type="entry name" value="HisK_dim/P_sf"/>
</dbReference>
<keyword evidence="3" id="KW-0597">Phosphoprotein</keyword>
<dbReference type="STRING" id="937777.Deipe_3764"/>
<dbReference type="SUPFAM" id="SSF55874">
    <property type="entry name" value="ATPase domain of HSP90 chaperone/DNA topoisomerase II/histidine kinase"/>
    <property type="match status" value="1"/>
</dbReference>
<dbReference type="Pfam" id="PF00512">
    <property type="entry name" value="HisKA"/>
    <property type="match status" value="1"/>
</dbReference>
<evidence type="ECO:0000256" key="2">
    <source>
        <dbReference type="ARBA" id="ARBA00012438"/>
    </source>
</evidence>
<dbReference type="Proteomes" id="UP000010467">
    <property type="component" value="Chromosome"/>
</dbReference>
<feature type="region of interest" description="Disordered" evidence="6">
    <location>
        <begin position="1"/>
        <end position="20"/>
    </location>
</feature>
<dbReference type="InterPro" id="IPR050351">
    <property type="entry name" value="BphY/WalK/GraS-like"/>
</dbReference>
<evidence type="ECO:0000256" key="6">
    <source>
        <dbReference type="SAM" id="MobiDB-lite"/>
    </source>
</evidence>
<evidence type="ECO:0000313" key="9">
    <source>
        <dbReference type="Proteomes" id="UP000010467"/>
    </source>
</evidence>
<dbReference type="PRINTS" id="PR00344">
    <property type="entry name" value="BCTRLSENSOR"/>
</dbReference>
<keyword evidence="5 8" id="KW-0418">Kinase</keyword>
<evidence type="ECO:0000256" key="1">
    <source>
        <dbReference type="ARBA" id="ARBA00000085"/>
    </source>
</evidence>
<dbReference type="SMART" id="SM00388">
    <property type="entry name" value="HisKA"/>
    <property type="match status" value="1"/>
</dbReference>
<dbReference type="Gene3D" id="1.10.287.130">
    <property type="match status" value="1"/>
</dbReference>
<dbReference type="InterPro" id="IPR004358">
    <property type="entry name" value="Sig_transdc_His_kin-like_C"/>
</dbReference>
<dbReference type="InterPro" id="IPR029016">
    <property type="entry name" value="GAF-like_dom_sf"/>
</dbReference>
<keyword evidence="9" id="KW-1185">Reference proteome</keyword>
<dbReference type="CDD" id="cd00082">
    <property type="entry name" value="HisKA"/>
    <property type="match status" value="1"/>
</dbReference>
<evidence type="ECO:0000256" key="3">
    <source>
        <dbReference type="ARBA" id="ARBA00022553"/>
    </source>
</evidence>
<dbReference type="Gene3D" id="3.30.450.40">
    <property type="match status" value="2"/>
</dbReference>
<dbReference type="HOGENOM" id="CLU_000445_114_41_0"/>
<dbReference type="SUPFAM" id="SSF55781">
    <property type="entry name" value="GAF domain-like"/>
    <property type="match status" value="2"/>
</dbReference>
<dbReference type="Pfam" id="PF02518">
    <property type="entry name" value="HATPase_c"/>
    <property type="match status" value="1"/>
</dbReference>
<sequence>MPDTPTPSPTTAPPSAASQRADHLIARLQDVTEQLAAARTQEQVFVIVLQPALQALKALAGVVLLVNAAKDRLEIAAVQGYEEGAQTIWQNGPLNGNGPAGDVLRKNTPLFFEHQDDLLRAYPELAAQSGVTLPVATAVLPMFLDERPLGTLVLDFQEPYRFSDEERRFLRTLASQCAIAFGRAQLTTRLRGQLQERTSESEVARDRAEVLAALGDALQRAATPEEVAQLALPRIGPALRAQCMLMVRLDACAIRLPTLWGDTPEVIVSYMTRPGLSLRDTPVLQRVADSGQGLYLDDYHREPGTVWSFPALANGVEPIHTPDGTLEGFLVTWRPVVQHGWQEGERDLLKRAAATLGLALERAQSAAQLEAQHAALDARNRVLAAAEDWARDLTLDTDPFTLIRRAQELLYMSLPVQAAAYYEREGDRWFVRSMLGEFGNDDLRRAHDAGLPHATTGSLRVPFETGEVHYQDEYDVSIDGMPEHTSHVAATAMLPLMTVHGVRGIFGLALFDRTGWTGVGRAIIETVGRSLALALDRADQAVELTRERAALAAANEELEAFAYSVSHDLRTPVRHIMGFNDLLRKSFGTSLDPKAAQYLQVVDQAAARMNILINAMLDLSRTSRQPLLMRLVDLGALVASVQAELELEMLDRKVLWQVSPLPLISADHNLLRQVMLNLLANALKYTRTKEAGNVEVWAEEREDEWAIFVRDNGVGFDPRYADKLFGVFQRLHRQEEFEGTGVGLANVRRIVQRHGGRVWAQSTLGEGATFGFVLPKPD</sequence>
<dbReference type="GO" id="GO:0030295">
    <property type="term" value="F:protein kinase activator activity"/>
    <property type="evidence" value="ECO:0007669"/>
    <property type="project" value="TreeGrafter"/>
</dbReference>
<dbReference type="GO" id="GO:0007234">
    <property type="term" value="P:osmosensory signaling via phosphorelay pathway"/>
    <property type="evidence" value="ECO:0007669"/>
    <property type="project" value="TreeGrafter"/>
</dbReference>
<evidence type="ECO:0000256" key="4">
    <source>
        <dbReference type="ARBA" id="ARBA00022679"/>
    </source>
</evidence>
<name>L0A6X3_DEIPD</name>
<protein>
    <recommendedName>
        <fullName evidence="2">histidine kinase</fullName>
        <ecNumber evidence="2">2.7.13.3</ecNumber>
    </recommendedName>
</protein>
<dbReference type="GO" id="GO:0000156">
    <property type="term" value="F:phosphorelay response regulator activity"/>
    <property type="evidence" value="ECO:0007669"/>
    <property type="project" value="TreeGrafter"/>
</dbReference>
<feature type="compositionally biased region" description="Pro residues" evidence="6">
    <location>
        <begin position="1"/>
        <end position="12"/>
    </location>
</feature>
<dbReference type="KEGG" id="dpd:Deipe_3764"/>
<dbReference type="RefSeq" id="WP_015237485.1">
    <property type="nucleotide sequence ID" value="NC_019793.1"/>
</dbReference>
<dbReference type="AlphaFoldDB" id="L0A6X3"/>
<dbReference type="FunFam" id="3.30.565.10:FF:000006">
    <property type="entry name" value="Sensor histidine kinase WalK"/>
    <property type="match status" value="1"/>
</dbReference>
<dbReference type="EC" id="2.7.13.3" evidence="2"/>
<dbReference type="SMART" id="SM00065">
    <property type="entry name" value="GAF"/>
    <property type="match status" value="2"/>
</dbReference>
<dbReference type="eggNOG" id="COG4251">
    <property type="taxonomic scope" value="Bacteria"/>
</dbReference>
<dbReference type="EMBL" id="CP003382">
    <property type="protein sequence ID" value="AFZ69189.1"/>
    <property type="molecule type" value="Genomic_DNA"/>
</dbReference>